<dbReference type="Proteomes" id="UP000018890">
    <property type="component" value="Unassembled WGS sequence"/>
</dbReference>
<dbReference type="InterPro" id="IPR024485">
    <property type="entry name" value="DUF2680"/>
</dbReference>
<name>W4PYZ5_9BACI</name>
<dbReference type="OrthoDB" id="2883543at2"/>
<dbReference type="Pfam" id="PF10925">
    <property type="entry name" value="DUF2680"/>
    <property type="match status" value="1"/>
</dbReference>
<gene>
    <name evidence="1" type="ORF">JCM9140_270</name>
</gene>
<keyword evidence="2" id="KW-1185">Reference proteome</keyword>
<accession>W4PYZ5</accession>
<evidence type="ECO:0008006" key="3">
    <source>
        <dbReference type="Google" id="ProtNLM"/>
    </source>
</evidence>
<proteinExistence type="predicted"/>
<dbReference type="AlphaFoldDB" id="W4PYZ5"/>
<dbReference type="STRING" id="1236970.JCM9140_270"/>
<organism evidence="1 2">
    <name type="scientific">Halalkalibacter wakoensis JCM 9140</name>
    <dbReference type="NCBI Taxonomy" id="1236970"/>
    <lineage>
        <taxon>Bacteria</taxon>
        <taxon>Bacillati</taxon>
        <taxon>Bacillota</taxon>
        <taxon>Bacilli</taxon>
        <taxon>Bacillales</taxon>
        <taxon>Bacillaceae</taxon>
        <taxon>Halalkalibacter</taxon>
    </lineage>
</organism>
<sequence length="103" mass="11838">MKKLIVGLCIATSLTVGVMPAVSGAEQVSEVKLTDVQKEEMATLQKDAFAKKKEIINKYVEYGVFTKEKGEKIIQHMDKHYKMLEENDFVPKWDKKHNKHQSE</sequence>
<protein>
    <recommendedName>
        <fullName evidence="3">DUF2680 domain-containing protein</fullName>
    </recommendedName>
</protein>
<comment type="caution">
    <text evidence="1">The sequence shown here is derived from an EMBL/GenBank/DDBJ whole genome shotgun (WGS) entry which is preliminary data.</text>
</comment>
<evidence type="ECO:0000313" key="2">
    <source>
        <dbReference type="Proteomes" id="UP000018890"/>
    </source>
</evidence>
<reference evidence="1" key="1">
    <citation type="journal article" date="2014" name="Genome Announc.">
        <title>Draft Genome Sequences of Three Alkaliphilic Bacillus Strains, Bacillus wakoensis JCM 9140T, Bacillus akibai JCM 9157T, and Bacillus hemicellulosilyticus JCM 9152T.</title>
        <authorList>
            <person name="Yuki M."/>
            <person name="Oshima K."/>
            <person name="Suda W."/>
            <person name="Oshida Y."/>
            <person name="Kitamura K."/>
            <person name="Iida T."/>
            <person name="Hattori M."/>
            <person name="Ohkuma M."/>
        </authorList>
    </citation>
    <scope>NUCLEOTIDE SEQUENCE [LARGE SCALE GENOMIC DNA]</scope>
    <source>
        <strain evidence="1">JCM 9140</strain>
    </source>
</reference>
<evidence type="ECO:0000313" key="1">
    <source>
        <dbReference type="EMBL" id="GAE24354.1"/>
    </source>
</evidence>
<dbReference type="RefSeq" id="WP_034741167.1">
    <property type="nucleotide sequence ID" value="NZ_BAUT01000001.1"/>
</dbReference>
<dbReference type="EMBL" id="BAUT01000001">
    <property type="protein sequence ID" value="GAE24354.1"/>
    <property type="molecule type" value="Genomic_DNA"/>
</dbReference>